<dbReference type="EMBL" id="KL584733">
    <property type="protein sequence ID" value="KEQ68258.1"/>
    <property type="molecule type" value="Genomic_DNA"/>
</dbReference>
<proteinExistence type="predicted"/>
<evidence type="ECO:0008006" key="4">
    <source>
        <dbReference type="Google" id="ProtNLM"/>
    </source>
</evidence>
<evidence type="ECO:0000313" key="2">
    <source>
        <dbReference type="EMBL" id="KEQ68258.1"/>
    </source>
</evidence>
<dbReference type="RefSeq" id="XP_013422441.1">
    <property type="nucleotide sequence ID" value="XM_013566987.1"/>
</dbReference>
<evidence type="ECO:0000313" key="3">
    <source>
        <dbReference type="Proteomes" id="UP000027730"/>
    </source>
</evidence>
<dbReference type="AlphaFoldDB" id="A0A074W5W6"/>
<dbReference type="HOGENOM" id="CLU_2793572_0_0_1"/>
<organism evidence="2 3">
    <name type="scientific">Aureobasidium namibiae CBS 147.97</name>
    <dbReference type="NCBI Taxonomy" id="1043004"/>
    <lineage>
        <taxon>Eukaryota</taxon>
        <taxon>Fungi</taxon>
        <taxon>Dikarya</taxon>
        <taxon>Ascomycota</taxon>
        <taxon>Pezizomycotina</taxon>
        <taxon>Dothideomycetes</taxon>
        <taxon>Dothideomycetidae</taxon>
        <taxon>Dothideales</taxon>
        <taxon>Saccotheciaceae</taxon>
        <taxon>Aureobasidium</taxon>
    </lineage>
</organism>
<keyword evidence="3" id="KW-1185">Reference proteome</keyword>
<reference evidence="2 3" key="1">
    <citation type="journal article" date="2014" name="BMC Genomics">
        <title>Genome sequencing of four Aureobasidium pullulans varieties: biotechnological potential, stress tolerance, and description of new species.</title>
        <authorList>
            <person name="Gostin Ar C."/>
            <person name="Ohm R.A."/>
            <person name="Kogej T."/>
            <person name="Sonjak S."/>
            <person name="Turk M."/>
            <person name="Zajc J."/>
            <person name="Zalar P."/>
            <person name="Grube M."/>
            <person name="Sun H."/>
            <person name="Han J."/>
            <person name="Sharma A."/>
            <person name="Chiniquy J."/>
            <person name="Ngan C.Y."/>
            <person name="Lipzen A."/>
            <person name="Barry K."/>
            <person name="Grigoriev I.V."/>
            <person name="Gunde-Cimerman N."/>
        </authorList>
    </citation>
    <scope>NUCLEOTIDE SEQUENCE [LARGE SCALE GENOMIC DNA]</scope>
    <source>
        <strain evidence="2 3">CBS 147.97</strain>
    </source>
</reference>
<evidence type="ECO:0000256" key="1">
    <source>
        <dbReference type="SAM" id="SignalP"/>
    </source>
</evidence>
<dbReference type="GeneID" id="25417751"/>
<keyword evidence="1" id="KW-0732">Signal</keyword>
<accession>A0A074W5W6</accession>
<dbReference type="Proteomes" id="UP000027730">
    <property type="component" value="Unassembled WGS sequence"/>
</dbReference>
<gene>
    <name evidence="2" type="ORF">M436DRAFT_86578</name>
</gene>
<name>A0A074W5W6_9PEZI</name>
<feature type="chain" id="PRO_5001701168" description="Secreted protein" evidence="1">
    <location>
        <begin position="19"/>
        <end position="68"/>
    </location>
</feature>
<feature type="signal peptide" evidence="1">
    <location>
        <begin position="1"/>
        <end position="18"/>
    </location>
</feature>
<sequence>MKSVISSDMLIFMLGVRGMSTLVDDSLAKTTKTYDCVHAPPSAKLATTRAVYTFPSTTIISTRTFHTP</sequence>
<protein>
    <recommendedName>
        <fullName evidence="4">Secreted protein</fullName>
    </recommendedName>
</protein>